<protein>
    <submittedName>
        <fullName evidence="1">Uncharacterized protein</fullName>
    </submittedName>
</protein>
<accession>A0ABS3VXU0</accession>
<sequence length="60" mass="6197">MKLRTCALVLAAVVALVGVPDPDRLRPAPPPHPGPSVMTSAAALLIRSAVTVMINGQVTR</sequence>
<evidence type="ECO:0000313" key="1">
    <source>
        <dbReference type="EMBL" id="MBO4209178.1"/>
    </source>
</evidence>
<organism evidence="1 2">
    <name type="scientific">Micromonospora echinofusca</name>
    <dbReference type="NCBI Taxonomy" id="47858"/>
    <lineage>
        <taxon>Bacteria</taxon>
        <taxon>Bacillati</taxon>
        <taxon>Actinomycetota</taxon>
        <taxon>Actinomycetes</taxon>
        <taxon>Micromonosporales</taxon>
        <taxon>Micromonosporaceae</taxon>
        <taxon>Micromonospora</taxon>
    </lineage>
</organism>
<dbReference type="Proteomes" id="UP000823521">
    <property type="component" value="Unassembled WGS sequence"/>
</dbReference>
<name>A0ABS3VXU0_MICEH</name>
<keyword evidence="2" id="KW-1185">Reference proteome</keyword>
<evidence type="ECO:0000313" key="2">
    <source>
        <dbReference type="Proteomes" id="UP000823521"/>
    </source>
</evidence>
<dbReference type="RefSeq" id="WP_208816151.1">
    <property type="nucleotide sequence ID" value="NZ_WVUH01000271.1"/>
</dbReference>
<proteinExistence type="predicted"/>
<gene>
    <name evidence="1" type="ORF">GSF22_24735</name>
</gene>
<comment type="caution">
    <text evidence="1">The sequence shown here is derived from an EMBL/GenBank/DDBJ whole genome shotgun (WGS) entry which is preliminary data.</text>
</comment>
<reference evidence="1 2" key="1">
    <citation type="submission" date="2019-12" db="EMBL/GenBank/DDBJ databases">
        <title>Whole genome sequencing of endophytic Actinobacterium Micromonospora sp. MPMI6T.</title>
        <authorList>
            <person name="Evv R."/>
            <person name="Podile A.R."/>
        </authorList>
    </citation>
    <scope>NUCLEOTIDE SEQUENCE [LARGE SCALE GENOMIC DNA]</scope>
    <source>
        <strain evidence="1 2">MPMI6</strain>
    </source>
</reference>
<dbReference type="EMBL" id="WVUH01000271">
    <property type="protein sequence ID" value="MBO4209178.1"/>
    <property type="molecule type" value="Genomic_DNA"/>
</dbReference>